<name>A0ABP6QNM1_9ACTN</name>
<keyword evidence="1" id="KW-0805">Transcription regulation</keyword>
<evidence type="ECO:0000313" key="6">
    <source>
        <dbReference type="EMBL" id="GAA3246291.1"/>
    </source>
</evidence>
<comment type="caution">
    <text evidence="6">The sequence shown here is derived from an EMBL/GenBank/DDBJ whole genome shotgun (WGS) entry which is preliminary data.</text>
</comment>
<feature type="DNA-binding region" description="H-T-H motif" evidence="4">
    <location>
        <begin position="70"/>
        <end position="89"/>
    </location>
</feature>
<dbReference type="InterPro" id="IPR009057">
    <property type="entry name" value="Homeodomain-like_sf"/>
</dbReference>
<keyword evidence="2 4" id="KW-0238">DNA-binding</keyword>
<dbReference type="Pfam" id="PF00440">
    <property type="entry name" value="TetR_N"/>
    <property type="match status" value="1"/>
</dbReference>
<evidence type="ECO:0000256" key="4">
    <source>
        <dbReference type="PROSITE-ProRule" id="PRU00335"/>
    </source>
</evidence>
<protein>
    <recommendedName>
        <fullName evidence="5">HTH tetR-type domain-containing protein</fullName>
    </recommendedName>
</protein>
<dbReference type="InterPro" id="IPR036271">
    <property type="entry name" value="Tet_transcr_reg_TetR-rel_C_sf"/>
</dbReference>
<evidence type="ECO:0000256" key="1">
    <source>
        <dbReference type="ARBA" id="ARBA00023015"/>
    </source>
</evidence>
<dbReference type="SUPFAM" id="SSF46689">
    <property type="entry name" value="Homeodomain-like"/>
    <property type="match status" value="1"/>
</dbReference>
<dbReference type="InterPro" id="IPR001647">
    <property type="entry name" value="HTH_TetR"/>
</dbReference>
<dbReference type="PRINTS" id="PR00455">
    <property type="entry name" value="HTHTETR"/>
</dbReference>
<accession>A0ABP6QNM1</accession>
<evidence type="ECO:0000259" key="5">
    <source>
        <dbReference type="PROSITE" id="PS50977"/>
    </source>
</evidence>
<dbReference type="InterPro" id="IPR049445">
    <property type="entry name" value="TetR_SbtR-like_C"/>
</dbReference>
<keyword evidence="3" id="KW-0804">Transcription</keyword>
<dbReference type="PANTHER" id="PTHR30055">
    <property type="entry name" value="HTH-TYPE TRANSCRIPTIONAL REGULATOR RUTR"/>
    <property type="match status" value="1"/>
</dbReference>
<dbReference type="Pfam" id="PF21597">
    <property type="entry name" value="TetR_C_43"/>
    <property type="match status" value="1"/>
</dbReference>
<evidence type="ECO:0000256" key="2">
    <source>
        <dbReference type="ARBA" id="ARBA00023125"/>
    </source>
</evidence>
<evidence type="ECO:0000313" key="7">
    <source>
        <dbReference type="Proteomes" id="UP001500728"/>
    </source>
</evidence>
<dbReference type="PANTHER" id="PTHR30055:SF234">
    <property type="entry name" value="HTH-TYPE TRANSCRIPTIONAL REGULATOR BETI"/>
    <property type="match status" value="1"/>
</dbReference>
<evidence type="ECO:0000256" key="3">
    <source>
        <dbReference type="ARBA" id="ARBA00023163"/>
    </source>
</evidence>
<dbReference type="SUPFAM" id="SSF48498">
    <property type="entry name" value="Tetracyclin repressor-like, C-terminal domain"/>
    <property type="match status" value="1"/>
</dbReference>
<reference evidence="7" key="1">
    <citation type="journal article" date="2019" name="Int. J. Syst. Evol. Microbiol.">
        <title>The Global Catalogue of Microorganisms (GCM) 10K type strain sequencing project: providing services to taxonomists for standard genome sequencing and annotation.</title>
        <authorList>
            <consortium name="The Broad Institute Genomics Platform"/>
            <consortium name="The Broad Institute Genome Sequencing Center for Infectious Disease"/>
            <person name="Wu L."/>
            <person name="Ma J."/>
        </authorList>
    </citation>
    <scope>NUCLEOTIDE SEQUENCE [LARGE SCALE GENOMIC DNA]</scope>
    <source>
        <strain evidence="7">JCM 9381</strain>
    </source>
</reference>
<organism evidence="6 7">
    <name type="scientific">Streptomyces labedae</name>
    <dbReference type="NCBI Taxonomy" id="285569"/>
    <lineage>
        <taxon>Bacteria</taxon>
        <taxon>Bacillati</taxon>
        <taxon>Actinomycetota</taxon>
        <taxon>Actinomycetes</taxon>
        <taxon>Kitasatosporales</taxon>
        <taxon>Streptomycetaceae</taxon>
        <taxon>Streptomyces</taxon>
    </lineage>
</organism>
<dbReference type="Gene3D" id="1.10.357.10">
    <property type="entry name" value="Tetracycline Repressor, domain 2"/>
    <property type="match status" value="1"/>
</dbReference>
<dbReference type="InterPro" id="IPR050109">
    <property type="entry name" value="HTH-type_TetR-like_transc_reg"/>
</dbReference>
<feature type="domain" description="HTH tetR-type" evidence="5">
    <location>
        <begin position="47"/>
        <end position="107"/>
    </location>
</feature>
<gene>
    <name evidence="6" type="ORF">GCM10010469_02120</name>
</gene>
<dbReference type="Proteomes" id="UP001500728">
    <property type="component" value="Unassembled WGS sequence"/>
</dbReference>
<proteinExistence type="predicted"/>
<sequence>MAGVAPRGGNLYRYTVSRSSADCIDGVGAYTDRVPKLWNQTIEEHRRAVRDTVLETTAQLVAEQGLRAVTMSRIAERSGIGRATLYKYFPDVESIIAAWHESQIRAHLDELAALRDRPGTPGERLESVLERYAFIQQQRHGRGGELSALLHRGDHVAHAEQHLRRFLQSLLAEAAEADEVRDDIAPDELTGYCLHALAGAGSLSSKAAVKRLVAITLSGLRPQIALSDHTPHR</sequence>
<dbReference type="PROSITE" id="PS50977">
    <property type="entry name" value="HTH_TETR_2"/>
    <property type="match status" value="1"/>
</dbReference>
<dbReference type="EMBL" id="BAAAUW010000001">
    <property type="protein sequence ID" value="GAA3246291.1"/>
    <property type="molecule type" value="Genomic_DNA"/>
</dbReference>
<keyword evidence="7" id="KW-1185">Reference proteome</keyword>